<dbReference type="SUPFAM" id="SSF48726">
    <property type="entry name" value="Immunoglobulin"/>
    <property type="match status" value="1"/>
</dbReference>
<dbReference type="GeneTree" id="ENSGT00530000063873"/>
<evidence type="ECO:0000256" key="9">
    <source>
        <dbReference type="SAM" id="Phobius"/>
    </source>
</evidence>
<organism evidence="11 12">
    <name type="scientific">Salmo trutta</name>
    <name type="common">Brown trout</name>
    <dbReference type="NCBI Taxonomy" id="8032"/>
    <lineage>
        <taxon>Eukaryota</taxon>
        <taxon>Metazoa</taxon>
        <taxon>Chordata</taxon>
        <taxon>Craniata</taxon>
        <taxon>Vertebrata</taxon>
        <taxon>Euteleostomi</taxon>
        <taxon>Actinopterygii</taxon>
        <taxon>Neopterygii</taxon>
        <taxon>Teleostei</taxon>
        <taxon>Protacanthopterygii</taxon>
        <taxon>Salmoniformes</taxon>
        <taxon>Salmonidae</taxon>
        <taxon>Salmoninae</taxon>
        <taxon>Salmo</taxon>
    </lineage>
</organism>
<keyword evidence="12" id="KW-1185">Reference proteome</keyword>
<evidence type="ECO:0000256" key="1">
    <source>
        <dbReference type="ARBA" id="ARBA00004479"/>
    </source>
</evidence>
<evidence type="ECO:0000256" key="7">
    <source>
        <dbReference type="ARBA" id="ARBA00023180"/>
    </source>
</evidence>
<proteinExistence type="predicted"/>
<keyword evidence="2 9" id="KW-0812">Transmembrane</keyword>
<accession>A0A673WWR2</accession>
<dbReference type="Pfam" id="PF07686">
    <property type="entry name" value="V-set"/>
    <property type="match status" value="1"/>
</dbReference>
<keyword evidence="4 9" id="KW-1133">Transmembrane helix</keyword>
<reference evidence="11" key="2">
    <citation type="submission" date="2025-09" db="UniProtKB">
        <authorList>
            <consortium name="Ensembl"/>
        </authorList>
    </citation>
    <scope>IDENTIFICATION</scope>
</reference>
<keyword evidence="7" id="KW-0325">Glycoprotein</keyword>
<gene>
    <name evidence="11" type="primary">LOC115161443</name>
</gene>
<evidence type="ECO:0000256" key="4">
    <source>
        <dbReference type="ARBA" id="ARBA00022989"/>
    </source>
</evidence>
<protein>
    <submittedName>
        <fullName evidence="11">Cytotoxic T-lymphocyte protein 4-like</fullName>
    </submittedName>
</protein>
<dbReference type="InParanoid" id="A0A673WWR2"/>
<dbReference type="Ensembl" id="ENSSTUT00000014339.1">
    <property type="protein sequence ID" value="ENSSTUP00000013573.1"/>
    <property type="gene ID" value="ENSSTUG00000006300.1"/>
</dbReference>
<evidence type="ECO:0000256" key="3">
    <source>
        <dbReference type="ARBA" id="ARBA00022729"/>
    </source>
</evidence>
<dbReference type="InterPro" id="IPR013783">
    <property type="entry name" value="Ig-like_fold"/>
</dbReference>
<sequence>DTSSATAESESDLSPFSFLIPLSLSLSAALYLSLSLSLSLCCSLPLSLSLPLCCSLPLSLCCSLPLSLSLCCSLPLSLPLSLLLSTSLSLSPSLLLSTSLSLLLSTSLSLSLLLSTSLSLSFCCSLPLSLSPSLSAALYLSLSLFLLLSTSLSLSLSLSFCCSLPLPLSLSFCCSLPLSLSPSLSAALYLSLSLSLSVSASLPPLSPALRVTQPYRVVGFHGEVELFCSYHHTGRHEPEELWVTLYRGMYREGKQKVCTSSFTRNQTSFQVEGEREVRCRGQLRPGRVNLTVSGLRGNDTDLYHCGIEVMYPPPYLRTFGNGTLLYIPEEPNCSLPEAQRTSDMGETSVKVALAGLVTASILMVISVIAFLLYQVLQRKRRFGGITPMISQNDGRFGYGNFQ</sequence>
<dbReference type="InterPro" id="IPR036179">
    <property type="entry name" value="Ig-like_dom_sf"/>
</dbReference>
<evidence type="ECO:0000259" key="10">
    <source>
        <dbReference type="Pfam" id="PF07686"/>
    </source>
</evidence>
<dbReference type="InterPro" id="IPR013106">
    <property type="entry name" value="Ig_V-set"/>
</dbReference>
<feature type="transmembrane region" description="Helical" evidence="9">
    <location>
        <begin position="351"/>
        <end position="373"/>
    </location>
</feature>
<name>A0A673WWR2_SALTR</name>
<dbReference type="InterPro" id="IPR040216">
    <property type="entry name" value="CTLA4/CD28"/>
</dbReference>
<feature type="domain" description="Immunoglobulin V-set" evidence="10">
    <location>
        <begin position="221"/>
        <end position="327"/>
    </location>
</feature>
<dbReference type="GO" id="GO:0050852">
    <property type="term" value="P:T cell receptor signaling pathway"/>
    <property type="evidence" value="ECO:0007669"/>
    <property type="project" value="TreeGrafter"/>
</dbReference>
<dbReference type="PANTHER" id="PTHR11494">
    <property type="entry name" value="CYTOTOXIC T-LYMPHOCYTE PROTEIN"/>
    <property type="match status" value="1"/>
</dbReference>
<dbReference type="GO" id="GO:0009897">
    <property type="term" value="C:external side of plasma membrane"/>
    <property type="evidence" value="ECO:0007669"/>
    <property type="project" value="TreeGrafter"/>
</dbReference>
<comment type="subcellular location">
    <subcellularLocation>
        <location evidence="1">Membrane</location>
        <topology evidence="1">Single-pass type I membrane protein</topology>
    </subcellularLocation>
</comment>
<dbReference type="Proteomes" id="UP000472277">
    <property type="component" value="Chromosome 24"/>
</dbReference>
<keyword evidence="8" id="KW-0393">Immunoglobulin domain</keyword>
<evidence type="ECO:0000256" key="8">
    <source>
        <dbReference type="ARBA" id="ARBA00023319"/>
    </source>
</evidence>
<evidence type="ECO:0000256" key="5">
    <source>
        <dbReference type="ARBA" id="ARBA00023136"/>
    </source>
</evidence>
<reference evidence="11" key="1">
    <citation type="submission" date="2025-08" db="UniProtKB">
        <authorList>
            <consortium name="Ensembl"/>
        </authorList>
    </citation>
    <scope>IDENTIFICATION</scope>
</reference>
<dbReference type="Gene3D" id="2.60.40.10">
    <property type="entry name" value="Immunoglobulins"/>
    <property type="match status" value="1"/>
</dbReference>
<evidence type="ECO:0000313" key="12">
    <source>
        <dbReference type="Proteomes" id="UP000472277"/>
    </source>
</evidence>
<feature type="transmembrane region" description="Helical" evidence="9">
    <location>
        <begin position="18"/>
        <end position="40"/>
    </location>
</feature>
<evidence type="ECO:0000256" key="2">
    <source>
        <dbReference type="ARBA" id="ARBA00022692"/>
    </source>
</evidence>
<keyword evidence="3" id="KW-0732">Signal</keyword>
<keyword evidence="6" id="KW-1015">Disulfide bond</keyword>
<evidence type="ECO:0000313" key="11">
    <source>
        <dbReference type="Ensembl" id="ENSSTUP00000013573.1"/>
    </source>
</evidence>
<keyword evidence="5 9" id="KW-0472">Membrane</keyword>
<dbReference type="AlphaFoldDB" id="A0A673WWR2"/>
<dbReference type="GO" id="GO:0042129">
    <property type="term" value="P:regulation of T cell proliferation"/>
    <property type="evidence" value="ECO:0007669"/>
    <property type="project" value="InterPro"/>
</dbReference>
<dbReference type="PANTHER" id="PTHR11494:SF8">
    <property type="entry name" value="CYTOTOXIC T-LYMPHOCYTE PROTEIN 4"/>
    <property type="match status" value="1"/>
</dbReference>
<evidence type="ECO:0000256" key="6">
    <source>
        <dbReference type="ARBA" id="ARBA00023157"/>
    </source>
</evidence>